<dbReference type="InterPro" id="IPR000086">
    <property type="entry name" value="NUDIX_hydrolase_dom"/>
</dbReference>
<evidence type="ECO:0000256" key="2">
    <source>
        <dbReference type="ARBA" id="ARBA00022801"/>
    </source>
</evidence>
<dbReference type="STRING" id="1116472.MGMO_57c00170"/>
<dbReference type="PRINTS" id="PR00502">
    <property type="entry name" value="NUDIXFAMILY"/>
</dbReference>
<sequence length="150" mass="16484">MPRPVTPALAADTIIELIDYPGRPIVLIERANPPYGWAIPGGFVDVGERVEYAAIREAQEEVGLDVQLIALLGIYSDPNRDHRGHTVTACYVAEATGTPIAADDAKNCQLFKLDELPEPLAFDHAEVLAHYKLFRENGQVAPLPDKLDNR</sequence>
<evidence type="ECO:0000259" key="4">
    <source>
        <dbReference type="PROSITE" id="PS51462"/>
    </source>
</evidence>
<dbReference type="PANTHER" id="PTHR43736">
    <property type="entry name" value="ADP-RIBOSE PYROPHOSPHATASE"/>
    <property type="match status" value="1"/>
</dbReference>
<dbReference type="Gene3D" id="3.90.79.10">
    <property type="entry name" value="Nucleoside Triphosphate Pyrophosphohydrolase"/>
    <property type="match status" value="1"/>
</dbReference>
<dbReference type="eggNOG" id="COG1051">
    <property type="taxonomic scope" value="Bacteria"/>
</dbReference>
<dbReference type="Proteomes" id="UP000017842">
    <property type="component" value="Unassembled WGS sequence"/>
</dbReference>
<comment type="similarity">
    <text evidence="3">Belongs to the Nudix hydrolase family.</text>
</comment>
<dbReference type="EMBL" id="AYLO01000055">
    <property type="protein sequence ID" value="ESS72437.1"/>
    <property type="molecule type" value="Genomic_DNA"/>
</dbReference>
<dbReference type="PROSITE" id="PS00893">
    <property type="entry name" value="NUDIX_BOX"/>
    <property type="match status" value="1"/>
</dbReference>
<dbReference type="InterPro" id="IPR020476">
    <property type="entry name" value="Nudix_hydrolase"/>
</dbReference>
<gene>
    <name evidence="5" type="primary">nudF</name>
    <name evidence="5" type="ORF">MGMO_57c00170</name>
</gene>
<evidence type="ECO:0000256" key="3">
    <source>
        <dbReference type="RuleBase" id="RU003476"/>
    </source>
</evidence>
<evidence type="ECO:0000313" key="5">
    <source>
        <dbReference type="EMBL" id="ESS72437.1"/>
    </source>
</evidence>
<dbReference type="InterPro" id="IPR015797">
    <property type="entry name" value="NUDIX_hydrolase-like_dom_sf"/>
</dbReference>
<dbReference type="PANTHER" id="PTHR43736:SF1">
    <property type="entry name" value="DIHYDRONEOPTERIN TRIPHOSPHATE DIPHOSPHATASE"/>
    <property type="match status" value="1"/>
</dbReference>
<comment type="caution">
    <text evidence="5">The sequence shown here is derived from an EMBL/GenBank/DDBJ whole genome shotgun (WGS) entry which is preliminary data.</text>
</comment>
<feature type="domain" description="Nudix hydrolase" evidence="4">
    <location>
        <begin position="1"/>
        <end position="136"/>
    </location>
</feature>
<dbReference type="EC" id="3.6.1.13" evidence="5"/>
<dbReference type="GO" id="GO:0047631">
    <property type="term" value="F:ADP-ribose diphosphatase activity"/>
    <property type="evidence" value="ECO:0007669"/>
    <property type="project" value="UniProtKB-EC"/>
</dbReference>
<evidence type="ECO:0000313" key="6">
    <source>
        <dbReference type="Proteomes" id="UP000017842"/>
    </source>
</evidence>
<reference evidence="5 6" key="1">
    <citation type="journal article" date="2013" name="Genome Announc.">
        <title>Draft Genome Sequence of the Methanotrophic Gammaproteobacterium Methyloglobulus morosus DSM 22980 Strain KoM1.</title>
        <authorList>
            <person name="Poehlein A."/>
            <person name="Deutzmann J.S."/>
            <person name="Daniel R."/>
            <person name="Simeonova D.D."/>
        </authorList>
    </citation>
    <scope>NUCLEOTIDE SEQUENCE [LARGE SCALE GENOMIC DNA]</scope>
    <source>
        <strain evidence="5 6">KoM1</strain>
    </source>
</reference>
<dbReference type="SUPFAM" id="SSF55811">
    <property type="entry name" value="Nudix"/>
    <property type="match status" value="1"/>
</dbReference>
<organism evidence="5 6">
    <name type="scientific">Methyloglobulus morosus KoM1</name>
    <dbReference type="NCBI Taxonomy" id="1116472"/>
    <lineage>
        <taxon>Bacteria</taxon>
        <taxon>Pseudomonadati</taxon>
        <taxon>Pseudomonadota</taxon>
        <taxon>Gammaproteobacteria</taxon>
        <taxon>Methylococcales</taxon>
        <taxon>Methylococcaceae</taxon>
        <taxon>Methyloglobulus</taxon>
    </lineage>
</organism>
<dbReference type="Pfam" id="PF00293">
    <property type="entry name" value="NUDIX"/>
    <property type="match status" value="1"/>
</dbReference>
<protein>
    <submittedName>
        <fullName evidence="5">ADP-ribose pyrophosphatase NudF</fullName>
        <ecNumber evidence="5">3.6.1.13</ecNumber>
    </submittedName>
</protein>
<proteinExistence type="inferred from homology"/>
<dbReference type="InterPro" id="IPR020084">
    <property type="entry name" value="NUDIX_hydrolase_CS"/>
</dbReference>
<dbReference type="RefSeq" id="WP_023494536.1">
    <property type="nucleotide sequence ID" value="NZ_AYLO01000055.1"/>
</dbReference>
<keyword evidence="2 3" id="KW-0378">Hydrolase</keyword>
<dbReference type="AlphaFoldDB" id="V5C1S7"/>
<keyword evidence="6" id="KW-1185">Reference proteome</keyword>
<evidence type="ECO:0000256" key="1">
    <source>
        <dbReference type="ARBA" id="ARBA00001946"/>
    </source>
</evidence>
<comment type="cofactor">
    <cofactor evidence="1">
        <name>Mg(2+)</name>
        <dbReference type="ChEBI" id="CHEBI:18420"/>
    </cofactor>
</comment>
<accession>V5C1S7</accession>
<name>V5C1S7_9GAMM</name>
<dbReference type="OrthoDB" id="542521at2"/>
<dbReference type="CDD" id="cd18873">
    <property type="entry name" value="NUDIX_NadM_like"/>
    <property type="match status" value="1"/>
</dbReference>
<dbReference type="PROSITE" id="PS51462">
    <property type="entry name" value="NUDIX"/>
    <property type="match status" value="1"/>
</dbReference>
<dbReference type="PATRIC" id="fig|1116472.3.peg.1765"/>